<dbReference type="InterPro" id="IPR002549">
    <property type="entry name" value="AI-2E-like"/>
</dbReference>
<feature type="transmembrane region" description="Helical" evidence="6">
    <location>
        <begin position="215"/>
        <end position="236"/>
    </location>
</feature>
<accession>A0A356LHH6</accession>
<feature type="transmembrane region" description="Helical" evidence="6">
    <location>
        <begin position="313"/>
        <end position="346"/>
    </location>
</feature>
<comment type="subcellular location">
    <subcellularLocation>
        <location evidence="1">Membrane</location>
        <topology evidence="1">Multi-pass membrane protein</topology>
    </subcellularLocation>
</comment>
<dbReference type="Proteomes" id="UP000264036">
    <property type="component" value="Unassembled WGS sequence"/>
</dbReference>
<proteinExistence type="inferred from homology"/>
<feature type="transmembrane region" description="Helical" evidence="6">
    <location>
        <begin position="276"/>
        <end position="293"/>
    </location>
</feature>
<sequence length="371" mass="41232">MAYLNRSGIYFNTFIIILIAVSLAFLRMLVPFYGAIFWAIVLAVLFRPLQLWILERMPGRNTRVSIITLIICLLIAIIPLILISISLINESLLFYQRIESGQFNIAEYIRQVSDALPASVRDFLARFEIYNLSSLYAKISSGMMQGSKYLATQALNIGQNFFAFLVEFCIMLYLLFFLLKDGPALTHRIKNLIPLTDDHKQFLFQKFNTVVRATVKGNVVIAAVQGVLGGVIFWILGIQGALLWGVIMGFLSLLPAVGAAIVWLPVAVYFLITGHLWNGIVLVLFGFLVIGLSDNILRPLLVGKDTKMPDYLVLISTLGGLSLFGLTGFVIGPLIAAMFIAIWDLFPAAINLNDQNKAVPVTHRRPPPPAK</sequence>
<dbReference type="PANTHER" id="PTHR21716">
    <property type="entry name" value="TRANSMEMBRANE PROTEIN"/>
    <property type="match status" value="1"/>
</dbReference>
<evidence type="ECO:0000313" key="8">
    <source>
        <dbReference type="Proteomes" id="UP000264036"/>
    </source>
</evidence>
<feature type="transmembrane region" description="Helical" evidence="6">
    <location>
        <begin position="66"/>
        <end position="88"/>
    </location>
</feature>
<reference evidence="7 8" key="1">
    <citation type="journal article" date="2018" name="Nat. Biotechnol.">
        <title>A standardized bacterial taxonomy based on genome phylogeny substantially revises the tree of life.</title>
        <authorList>
            <person name="Parks D.H."/>
            <person name="Chuvochina M."/>
            <person name="Waite D.W."/>
            <person name="Rinke C."/>
            <person name="Skarshewski A."/>
            <person name="Chaumeil P.A."/>
            <person name="Hugenholtz P."/>
        </authorList>
    </citation>
    <scope>NUCLEOTIDE SEQUENCE [LARGE SCALE GENOMIC DNA]</scope>
    <source>
        <strain evidence="7">UBA10707</strain>
    </source>
</reference>
<protein>
    <submittedName>
        <fullName evidence="7">AI-2E family transporter</fullName>
    </submittedName>
</protein>
<evidence type="ECO:0000256" key="6">
    <source>
        <dbReference type="SAM" id="Phobius"/>
    </source>
</evidence>
<feature type="transmembrane region" description="Helical" evidence="6">
    <location>
        <begin position="9"/>
        <end position="29"/>
    </location>
</feature>
<keyword evidence="5 6" id="KW-0472">Membrane</keyword>
<feature type="transmembrane region" description="Helical" evidence="6">
    <location>
        <begin position="242"/>
        <end position="264"/>
    </location>
</feature>
<comment type="caution">
    <text evidence="7">The sequence shown here is derived from an EMBL/GenBank/DDBJ whole genome shotgun (WGS) entry which is preliminary data.</text>
</comment>
<evidence type="ECO:0000313" key="7">
    <source>
        <dbReference type="EMBL" id="HBP30436.1"/>
    </source>
</evidence>
<evidence type="ECO:0000256" key="5">
    <source>
        <dbReference type="ARBA" id="ARBA00023136"/>
    </source>
</evidence>
<keyword evidence="4 6" id="KW-1133">Transmembrane helix</keyword>
<evidence type="ECO:0000256" key="4">
    <source>
        <dbReference type="ARBA" id="ARBA00022989"/>
    </source>
</evidence>
<dbReference type="GO" id="GO:0016020">
    <property type="term" value="C:membrane"/>
    <property type="evidence" value="ECO:0007669"/>
    <property type="project" value="UniProtKB-SubCell"/>
</dbReference>
<organism evidence="7 8">
    <name type="scientific">Advenella kashmirensis</name>
    <dbReference type="NCBI Taxonomy" id="310575"/>
    <lineage>
        <taxon>Bacteria</taxon>
        <taxon>Pseudomonadati</taxon>
        <taxon>Pseudomonadota</taxon>
        <taxon>Betaproteobacteria</taxon>
        <taxon>Burkholderiales</taxon>
        <taxon>Alcaligenaceae</taxon>
    </lineage>
</organism>
<dbReference type="AlphaFoldDB" id="A0A356LHH6"/>
<feature type="transmembrane region" description="Helical" evidence="6">
    <location>
        <begin position="161"/>
        <end position="179"/>
    </location>
</feature>
<name>A0A356LHH6_9BURK</name>
<feature type="transmembrane region" description="Helical" evidence="6">
    <location>
        <begin position="35"/>
        <end position="54"/>
    </location>
</feature>
<evidence type="ECO:0000256" key="1">
    <source>
        <dbReference type="ARBA" id="ARBA00004141"/>
    </source>
</evidence>
<dbReference type="EMBL" id="DOEK01000029">
    <property type="protein sequence ID" value="HBP30436.1"/>
    <property type="molecule type" value="Genomic_DNA"/>
</dbReference>
<keyword evidence="3 6" id="KW-0812">Transmembrane</keyword>
<evidence type="ECO:0000256" key="2">
    <source>
        <dbReference type="ARBA" id="ARBA00009773"/>
    </source>
</evidence>
<comment type="similarity">
    <text evidence="2">Belongs to the autoinducer-2 exporter (AI-2E) (TC 2.A.86) family.</text>
</comment>
<dbReference type="Pfam" id="PF01594">
    <property type="entry name" value="AI-2E_transport"/>
    <property type="match status" value="1"/>
</dbReference>
<gene>
    <name evidence="7" type="ORF">DD666_13575</name>
</gene>
<dbReference type="PANTHER" id="PTHR21716:SF4">
    <property type="entry name" value="TRANSMEMBRANE PROTEIN 245"/>
    <property type="match status" value="1"/>
</dbReference>
<evidence type="ECO:0000256" key="3">
    <source>
        <dbReference type="ARBA" id="ARBA00022692"/>
    </source>
</evidence>